<feature type="compositionally biased region" description="Basic residues" evidence="1">
    <location>
        <begin position="123"/>
        <end position="136"/>
    </location>
</feature>
<organism evidence="3 4">
    <name type="scientific">Isoptericola peretonis</name>
    <dbReference type="NCBI Taxonomy" id="2918523"/>
    <lineage>
        <taxon>Bacteria</taxon>
        <taxon>Bacillati</taxon>
        <taxon>Actinomycetota</taxon>
        <taxon>Actinomycetes</taxon>
        <taxon>Micrococcales</taxon>
        <taxon>Promicromonosporaceae</taxon>
        <taxon>Isoptericola</taxon>
    </lineage>
</organism>
<feature type="transmembrane region" description="Helical" evidence="2">
    <location>
        <begin position="101"/>
        <end position="122"/>
    </location>
</feature>
<gene>
    <name evidence="3" type="ORF">M1843_05045</name>
</gene>
<proteinExistence type="predicted"/>
<keyword evidence="2" id="KW-0812">Transmembrane</keyword>
<reference evidence="3 4" key="1">
    <citation type="submission" date="2022-02" db="EMBL/GenBank/DDBJ databases">
        <title>The car tank lid bacteriome: a reservoir of bacteria with potential in bioremediation of fuel.</title>
        <authorList>
            <person name="Vidal-Verdu A."/>
            <person name="Gomez-Martinez D."/>
            <person name="Latorre-Perez A."/>
            <person name="Pereto J."/>
            <person name="Porcar M."/>
        </authorList>
    </citation>
    <scope>NUCLEOTIDE SEQUENCE [LARGE SCALE GENOMIC DNA]</scope>
    <source>
        <strain evidence="3 4">4D.3</strain>
    </source>
</reference>
<dbReference type="InterPro" id="IPR021257">
    <property type="entry name" value="DUF2809"/>
</dbReference>
<evidence type="ECO:0000256" key="2">
    <source>
        <dbReference type="SAM" id="Phobius"/>
    </source>
</evidence>
<keyword evidence="2" id="KW-1133">Transmembrane helix</keyword>
<dbReference type="EMBL" id="JALQCY010000002">
    <property type="protein sequence ID" value="MCK9793112.1"/>
    <property type="molecule type" value="Genomic_DNA"/>
</dbReference>
<evidence type="ECO:0000256" key="1">
    <source>
        <dbReference type="SAM" id="MobiDB-lite"/>
    </source>
</evidence>
<dbReference type="Pfam" id="PF10990">
    <property type="entry name" value="DUF2809"/>
    <property type="match status" value="1"/>
</dbReference>
<dbReference type="Proteomes" id="UP001651050">
    <property type="component" value="Unassembled WGS sequence"/>
</dbReference>
<protein>
    <submittedName>
        <fullName evidence="3">DUF2809 domain-containing protein</fullName>
    </submittedName>
</protein>
<evidence type="ECO:0000313" key="4">
    <source>
        <dbReference type="Proteomes" id="UP001651050"/>
    </source>
</evidence>
<dbReference type="RefSeq" id="WP_416342978.1">
    <property type="nucleotide sequence ID" value="NZ_JALQCY010000002.1"/>
</dbReference>
<feature type="transmembrane region" description="Helical" evidence="2">
    <location>
        <begin position="32"/>
        <end position="49"/>
    </location>
</feature>
<accession>A0ABT0J0U2</accession>
<sequence length="149" mass="15255">MVPRLALLVLAVVVARVGLLASRRLPDPAGEPVGAVLSATLVVVLVLLVRPRTRPVVAGLVGFGICPCVELLQLTPVVGALTTHWRSADLVLGTTFSAADLAWYAAGAALGAGAGAGVLRAVSRRASPRGPRRSRRGTGERPAGSSEHT</sequence>
<keyword evidence="2" id="KW-0472">Membrane</keyword>
<keyword evidence="4" id="KW-1185">Reference proteome</keyword>
<feature type="region of interest" description="Disordered" evidence="1">
    <location>
        <begin position="123"/>
        <end position="149"/>
    </location>
</feature>
<feature type="transmembrane region" description="Helical" evidence="2">
    <location>
        <begin position="56"/>
        <end position="81"/>
    </location>
</feature>
<evidence type="ECO:0000313" key="3">
    <source>
        <dbReference type="EMBL" id="MCK9793112.1"/>
    </source>
</evidence>
<name>A0ABT0J0U2_9MICO</name>
<comment type="caution">
    <text evidence="3">The sequence shown here is derived from an EMBL/GenBank/DDBJ whole genome shotgun (WGS) entry which is preliminary data.</text>
</comment>